<reference evidence="1 2" key="1">
    <citation type="journal article" date="2012" name="BMC Genomics">
        <title>Comparative genomics of bacteria in the genus Providencia isolated from wild Drosophila melanogaster.</title>
        <authorList>
            <person name="Galac M.R."/>
            <person name="Lazzaro B.P."/>
        </authorList>
    </citation>
    <scope>NUCLEOTIDE SEQUENCE [LARGE SCALE GENOMIC DNA]</scope>
    <source>
        <strain evidence="1 2">DSM 19968</strain>
    </source>
</reference>
<proteinExistence type="predicted"/>
<dbReference type="Proteomes" id="UP000009336">
    <property type="component" value="Unassembled WGS sequence"/>
</dbReference>
<evidence type="ECO:0000313" key="2">
    <source>
        <dbReference type="Proteomes" id="UP000009336"/>
    </source>
</evidence>
<dbReference type="RefSeq" id="WP_008910329.1">
    <property type="nucleotide sequence ID" value="NZ_KB233222.1"/>
</dbReference>
<sequence length="61" mass="7196">MDMSTVEHKRTIEAIGWGEPEYINTHPSWDIATNNIIRESFIELNTSIAHRLYIFKKCFIN</sequence>
<organism evidence="1 2">
    <name type="scientific">Providencia burhodogranariea DSM 19968</name>
    <dbReference type="NCBI Taxonomy" id="1141662"/>
    <lineage>
        <taxon>Bacteria</taxon>
        <taxon>Pseudomonadati</taxon>
        <taxon>Pseudomonadota</taxon>
        <taxon>Gammaproteobacteria</taxon>
        <taxon>Enterobacterales</taxon>
        <taxon>Morganellaceae</taxon>
        <taxon>Providencia</taxon>
    </lineage>
</organism>
<dbReference type="HOGENOM" id="CLU_2919010_0_0_6"/>
<comment type="caution">
    <text evidence="1">The sequence shown here is derived from an EMBL/GenBank/DDBJ whole genome shotgun (WGS) entry which is preliminary data.</text>
</comment>
<dbReference type="EMBL" id="AKKL01000002">
    <property type="protein sequence ID" value="EKT65149.1"/>
    <property type="molecule type" value="Genomic_DNA"/>
</dbReference>
<dbReference type="AlphaFoldDB" id="K8WWU5"/>
<keyword evidence="2" id="KW-1185">Reference proteome</keyword>
<accession>K8WWU5</accession>
<name>K8WWU5_9GAMM</name>
<gene>
    <name evidence="1" type="ORF">OOA_01400</name>
</gene>
<protein>
    <submittedName>
        <fullName evidence="1">Uncharacterized protein</fullName>
    </submittedName>
</protein>
<evidence type="ECO:0000313" key="1">
    <source>
        <dbReference type="EMBL" id="EKT65149.1"/>
    </source>
</evidence>